<gene>
    <name evidence="3" type="ORF">BSAL_41405</name>
</gene>
<dbReference type="VEuPathDB" id="TriTrypDB:BSAL_41405"/>
<sequence length="201" mass="21648">MMGPYVPGRTWVRVVTMFLALLLAAVAAMASSGVGCVSGAWTVGILHIVVSVVLAFMKPFRVPSDALLGPLGTIIIGVACCLKATGNEYAAGVSDDITTAMALVQVVRTVVGLWVQWREGQWSSGEDHLGGKDVDGERDGLSDKLAEWDDGEVVPMSLLMLDDGDDTELITPTRPTEVAFPNKQWRPRLACDRSYGGRWQQ</sequence>
<evidence type="ECO:0000256" key="2">
    <source>
        <dbReference type="SAM" id="SignalP"/>
    </source>
</evidence>
<feature type="signal peptide" evidence="2">
    <location>
        <begin position="1"/>
        <end position="27"/>
    </location>
</feature>
<organism evidence="3 4">
    <name type="scientific">Bodo saltans</name>
    <name type="common">Flagellated protozoan</name>
    <dbReference type="NCBI Taxonomy" id="75058"/>
    <lineage>
        <taxon>Eukaryota</taxon>
        <taxon>Discoba</taxon>
        <taxon>Euglenozoa</taxon>
        <taxon>Kinetoplastea</taxon>
        <taxon>Metakinetoplastina</taxon>
        <taxon>Eubodonida</taxon>
        <taxon>Bodonidae</taxon>
        <taxon>Bodo</taxon>
    </lineage>
</organism>
<feature type="transmembrane region" description="Helical" evidence="1">
    <location>
        <begin position="66"/>
        <end position="85"/>
    </location>
</feature>
<evidence type="ECO:0000256" key="1">
    <source>
        <dbReference type="SAM" id="Phobius"/>
    </source>
</evidence>
<proteinExistence type="predicted"/>
<protein>
    <submittedName>
        <fullName evidence="3">Membrane-associated protein, putative</fullName>
    </submittedName>
</protein>
<dbReference type="EMBL" id="CYKH01002129">
    <property type="protein sequence ID" value="CUG93214.1"/>
    <property type="molecule type" value="Genomic_DNA"/>
</dbReference>
<name>A0A0S4JR24_BODSA</name>
<dbReference type="AlphaFoldDB" id="A0A0S4JR24"/>
<keyword evidence="1" id="KW-0812">Transmembrane</keyword>
<feature type="chain" id="PRO_5006622754" evidence="2">
    <location>
        <begin position="28"/>
        <end position="201"/>
    </location>
</feature>
<keyword evidence="4" id="KW-1185">Reference proteome</keyword>
<evidence type="ECO:0000313" key="3">
    <source>
        <dbReference type="EMBL" id="CUG93214.1"/>
    </source>
</evidence>
<reference evidence="4" key="1">
    <citation type="submission" date="2015-09" db="EMBL/GenBank/DDBJ databases">
        <authorList>
            <consortium name="Pathogen Informatics"/>
        </authorList>
    </citation>
    <scope>NUCLEOTIDE SEQUENCE [LARGE SCALE GENOMIC DNA]</scope>
    <source>
        <strain evidence="4">Lake Konstanz</strain>
    </source>
</reference>
<keyword evidence="2" id="KW-0732">Signal</keyword>
<feature type="transmembrane region" description="Helical" evidence="1">
    <location>
        <begin position="40"/>
        <end position="57"/>
    </location>
</feature>
<keyword evidence="1" id="KW-0472">Membrane</keyword>
<accession>A0A0S4JR24</accession>
<dbReference type="Proteomes" id="UP000051952">
    <property type="component" value="Unassembled WGS sequence"/>
</dbReference>
<keyword evidence="1" id="KW-1133">Transmembrane helix</keyword>
<evidence type="ECO:0000313" key="4">
    <source>
        <dbReference type="Proteomes" id="UP000051952"/>
    </source>
</evidence>